<comment type="caution">
    <text evidence="8">Lacks conserved residue(s) required for the propagation of feature annotation.</text>
</comment>
<dbReference type="InterPro" id="IPR014729">
    <property type="entry name" value="Rossmann-like_a/b/a_fold"/>
</dbReference>
<dbReference type="GO" id="GO:0000049">
    <property type="term" value="F:tRNA binding"/>
    <property type="evidence" value="ECO:0007669"/>
    <property type="project" value="InterPro"/>
</dbReference>
<comment type="function">
    <text evidence="8">Catalyzes the attachment of glutamate to tRNA(Glu) in a two-step reaction: glutamate is first activated by ATP to form Glu-AMP and then transferred to the acceptor end of tRNA(Glu).</text>
</comment>
<sequence length="449" mass="49702">MSVKVRFAPSPTGKLHVGNVRTALVNWLFAKGQGGQFVLRIDDTDLARSTLEYERGIEEDLTWLGLVWDERHNQSKRFDRYHEAADRLKAAGRLYPAYETAEELDRRRKVQLSRGLPPIYDRAALDLTAADKAALEAEGRKPHWRFKLDGRRVAWEDLSRGHAEVDTASMSDPVLIREDGLYLYTLPSVVDDLDMGITHVIRGEDHTTNTGAQIEIFEALIAAGMGSEVPRFAHMPLLVGADGAALSKRLGSLSVAEMREQGYEPLAITSHLGRIGTSDALEVGESLEALGRGFSFDKMGRSPARYDTEDLDRLNAQALHAMPYDRAQPRLAALDCDLGETVWNTLRPNLARFDDIQALTRLVRGPVSPVVEDPAFAAAALEVLPETIDDGVWAIWTEAVKARTGAKGKALFMPLRHILTGQERGPDMASLVPLIGRDRIVQRLRGETA</sequence>
<accession>A0A258FFB0</accession>
<dbReference type="HAMAP" id="MF_00022">
    <property type="entry name" value="Glu_tRNA_synth_type1"/>
    <property type="match status" value="1"/>
</dbReference>
<gene>
    <name evidence="8" type="primary">gltX</name>
    <name evidence="11" type="ORF">B7Z01_13015</name>
</gene>
<dbReference type="SUPFAM" id="SSF48163">
    <property type="entry name" value="An anticodon-binding domain of class I aminoacyl-tRNA synthetases"/>
    <property type="match status" value="1"/>
</dbReference>
<proteinExistence type="inferred from homology"/>
<evidence type="ECO:0000256" key="4">
    <source>
        <dbReference type="ARBA" id="ARBA00022741"/>
    </source>
</evidence>
<comment type="subcellular location">
    <subcellularLocation>
        <location evidence="8">Cytoplasm</location>
    </subcellularLocation>
</comment>
<evidence type="ECO:0000256" key="5">
    <source>
        <dbReference type="ARBA" id="ARBA00022840"/>
    </source>
</evidence>
<dbReference type="CDD" id="cd00808">
    <property type="entry name" value="GluRS_core"/>
    <property type="match status" value="1"/>
</dbReference>
<dbReference type="PROSITE" id="PS00178">
    <property type="entry name" value="AA_TRNA_LIGASE_I"/>
    <property type="match status" value="1"/>
</dbReference>
<dbReference type="Pfam" id="PF19269">
    <property type="entry name" value="Anticodon_2"/>
    <property type="match status" value="1"/>
</dbReference>
<evidence type="ECO:0000256" key="2">
    <source>
        <dbReference type="ARBA" id="ARBA00022490"/>
    </source>
</evidence>
<dbReference type="GO" id="GO:0008270">
    <property type="term" value="F:zinc ion binding"/>
    <property type="evidence" value="ECO:0007669"/>
    <property type="project" value="InterPro"/>
</dbReference>
<evidence type="ECO:0000259" key="10">
    <source>
        <dbReference type="Pfam" id="PF19269"/>
    </source>
</evidence>
<feature type="binding site" evidence="8">
    <location>
        <position position="248"/>
    </location>
    <ligand>
        <name>ATP</name>
        <dbReference type="ChEBI" id="CHEBI:30616"/>
    </ligand>
</feature>
<dbReference type="InterPro" id="IPR008925">
    <property type="entry name" value="aa_tRNA-synth_I_cd-bd_sf"/>
</dbReference>
<dbReference type="GO" id="GO:0004818">
    <property type="term" value="F:glutamate-tRNA ligase activity"/>
    <property type="evidence" value="ECO:0007669"/>
    <property type="project" value="UniProtKB-UniRule"/>
</dbReference>
<dbReference type="PRINTS" id="PR00987">
    <property type="entry name" value="TRNASYNTHGLU"/>
</dbReference>
<evidence type="ECO:0000256" key="7">
    <source>
        <dbReference type="ARBA" id="ARBA00023146"/>
    </source>
</evidence>
<keyword evidence="2 8" id="KW-0963">Cytoplasm</keyword>
<dbReference type="Pfam" id="PF00749">
    <property type="entry name" value="tRNA-synt_1c"/>
    <property type="match status" value="1"/>
</dbReference>
<evidence type="ECO:0000256" key="8">
    <source>
        <dbReference type="HAMAP-Rule" id="MF_00022"/>
    </source>
</evidence>
<dbReference type="InterPro" id="IPR033910">
    <property type="entry name" value="GluRS_core"/>
</dbReference>
<feature type="domain" description="Aminoacyl-tRNA synthetase class I anticodon-binding" evidence="10">
    <location>
        <begin position="379"/>
        <end position="445"/>
    </location>
</feature>
<evidence type="ECO:0000313" key="12">
    <source>
        <dbReference type="Proteomes" id="UP000215595"/>
    </source>
</evidence>
<evidence type="ECO:0000259" key="9">
    <source>
        <dbReference type="Pfam" id="PF00749"/>
    </source>
</evidence>
<dbReference type="GO" id="GO:0005524">
    <property type="term" value="F:ATP binding"/>
    <property type="evidence" value="ECO:0007669"/>
    <property type="project" value="UniProtKB-UniRule"/>
</dbReference>
<evidence type="ECO:0000256" key="1">
    <source>
        <dbReference type="ARBA" id="ARBA00007894"/>
    </source>
</evidence>
<comment type="similarity">
    <text evidence="1 8">Belongs to the class-I aminoacyl-tRNA synthetase family. Glutamate--tRNA ligase type 1 subfamily.</text>
</comment>
<keyword evidence="6 8" id="KW-0648">Protein biosynthesis</keyword>
<feature type="short sequence motif" description="'KMSKS' region" evidence="8">
    <location>
        <begin position="245"/>
        <end position="249"/>
    </location>
</feature>
<organism evidence="11 12">
    <name type="scientific">Brevundimonas subvibrioides</name>
    <dbReference type="NCBI Taxonomy" id="74313"/>
    <lineage>
        <taxon>Bacteria</taxon>
        <taxon>Pseudomonadati</taxon>
        <taxon>Pseudomonadota</taxon>
        <taxon>Alphaproteobacteria</taxon>
        <taxon>Caulobacterales</taxon>
        <taxon>Caulobacteraceae</taxon>
        <taxon>Brevundimonas</taxon>
    </lineage>
</organism>
<dbReference type="Gene3D" id="1.10.10.350">
    <property type="match status" value="1"/>
</dbReference>
<evidence type="ECO:0000313" key="11">
    <source>
        <dbReference type="EMBL" id="OYX31215.1"/>
    </source>
</evidence>
<comment type="catalytic activity">
    <reaction evidence="8">
        <text>tRNA(Glu) + L-glutamate + ATP = L-glutamyl-tRNA(Glu) + AMP + diphosphate</text>
        <dbReference type="Rhea" id="RHEA:23540"/>
        <dbReference type="Rhea" id="RHEA-COMP:9663"/>
        <dbReference type="Rhea" id="RHEA-COMP:9680"/>
        <dbReference type="ChEBI" id="CHEBI:29985"/>
        <dbReference type="ChEBI" id="CHEBI:30616"/>
        <dbReference type="ChEBI" id="CHEBI:33019"/>
        <dbReference type="ChEBI" id="CHEBI:78442"/>
        <dbReference type="ChEBI" id="CHEBI:78520"/>
        <dbReference type="ChEBI" id="CHEBI:456215"/>
        <dbReference type="EC" id="6.1.1.17"/>
    </reaction>
</comment>
<dbReference type="InterPro" id="IPR049940">
    <property type="entry name" value="GluQ/Sye"/>
</dbReference>
<keyword evidence="5 8" id="KW-0067">ATP-binding</keyword>
<comment type="subunit">
    <text evidence="8">Monomer.</text>
</comment>
<dbReference type="EC" id="6.1.1.17" evidence="8"/>
<evidence type="ECO:0000256" key="3">
    <source>
        <dbReference type="ARBA" id="ARBA00022598"/>
    </source>
</evidence>
<dbReference type="InterPro" id="IPR020751">
    <property type="entry name" value="aa-tRNA-synth_I_codon-bd_sub2"/>
</dbReference>
<protein>
    <recommendedName>
        <fullName evidence="8">Glutamate--tRNA ligase</fullName>
        <ecNumber evidence="8">6.1.1.17</ecNumber>
    </recommendedName>
    <alternativeName>
        <fullName evidence="8">Glutamyl-tRNA synthetase</fullName>
        <shortName evidence="8">GluRS</shortName>
    </alternativeName>
</protein>
<feature type="short sequence motif" description="'HIGH' region" evidence="8">
    <location>
        <begin position="9"/>
        <end position="19"/>
    </location>
</feature>
<dbReference type="NCBIfam" id="TIGR00464">
    <property type="entry name" value="gltX_bact"/>
    <property type="match status" value="1"/>
</dbReference>
<feature type="domain" description="Glutamyl/glutaminyl-tRNA synthetase class Ib catalytic" evidence="9">
    <location>
        <begin position="3"/>
        <end position="279"/>
    </location>
</feature>
<dbReference type="EMBL" id="NCEB01000034">
    <property type="protein sequence ID" value="OYX31215.1"/>
    <property type="molecule type" value="Genomic_DNA"/>
</dbReference>
<keyword evidence="4 8" id="KW-0547">Nucleotide-binding</keyword>
<dbReference type="GO" id="GO:0005737">
    <property type="term" value="C:cytoplasm"/>
    <property type="evidence" value="ECO:0007669"/>
    <property type="project" value="UniProtKB-SubCell"/>
</dbReference>
<dbReference type="SUPFAM" id="SSF52374">
    <property type="entry name" value="Nucleotidylyl transferase"/>
    <property type="match status" value="1"/>
</dbReference>
<reference evidence="11 12" key="1">
    <citation type="submission" date="2017-03" db="EMBL/GenBank/DDBJ databases">
        <title>Lifting the veil on microbial sulfur biogeochemistry in mining wastewaters.</title>
        <authorList>
            <person name="Kantor R.S."/>
            <person name="Colenbrander Nelson T."/>
            <person name="Marshall S."/>
            <person name="Bennett D."/>
            <person name="Apte S."/>
            <person name="Camacho D."/>
            <person name="Thomas B.C."/>
            <person name="Warren L.A."/>
            <person name="Banfield J.F."/>
        </authorList>
    </citation>
    <scope>NUCLEOTIDE SEQUENCE [LARGE SCALE GENOMIC DNA]</scope>
    <source>
        <strain evidence="11">32-69-9</strain>
    </source>
</reference>
<dbReference type="GO" id="GO:0006424">
    <property type="term" value="P:glutamyl-tRNA aminoacylation"/>
    <property type="evidence" value="ECO:0007669"/>
    <property type="project" value="UniProtKB-UniRule"/>
</dbReference>
<dbReference type="InterPro" id="IPR004527">
    <property type="entry name" value="Glu-tRNA-ligase_bac/mito"/>
</dbReference>
<keyword evidence="7 8" id="KW-0030">Aminoacyl-tRNA synthetase</keyword>
<dbReference type="InterPro" id="IPR001412">
    <property type="entry name" value="aa-tRNA-synth_I_CS"/>
</dbReference>
<dbReference type="PANTHER" id="PTHR43311">
    <property type="entry name" value="GLUTAMATE--TRNA LIGASE"/>
    <property type="match status" value="1"/>
</dbReference>
<dbReference type="InterPro" id="IPR000924">
    <property type="entry name" value="Glu/Gln-tRNA-synth"/>
</dbReference>
<dbReference type="Proteomes" id="UP000215595">
    <property type="component" value="Unassembled WGS sequence"/>
</dbReference>
<dbReference type="Gene3D" id="3.40.50.620">
    <property type="entry name" value="HUPs"/>
    <property type="match status" value="1"/>
</dbReference>
<dbReference type="InterPro" id="IPR020058">
    <property type="entry name" value="Glu/Gln-tRNA-synth_Ib_cat-dom"/>
</dbReference>
<dbReference type="AlphaFoldDB" id="A0A258FFB0"/>
<comment type="caution">
    <text evidence="11">The sequence shown here is derived from an EMBL/GenBank/DDBJ whole genome shotgun (WGS) entry which is preliminary data.</text>
</comment>
<dbReference type="PANTHER" id="PTHR43311:SF2">
    <property type="entry name" value="GLUTAMATE--TRNA LIGASE, MITOCHONDRIAL-RELATED"/>
    <property type="match status" value="1"/>
</dbReference>
<evidence type="ECO:0000256" key="6">
    <source>
        <dbReference type="ARBA" id="ARBA00022917"/>
    </source>
</evidence>
<dbReference type="InterPro" id="IPR045462">
    <property type="entry name" value="aa-tRNA-synth_I_cd-bd"/>
</dbReference>
<name>A0A258FFB0_9CAUL</name>
<keyword evidence="3 8" id="KW-0436">Ligase</keyword>